<sequence length="118" mass="12607">MSHVVVPETFHNSAFLTGPYFAKQPASSCAAETRKYSSFITTVTTDPNLSISTTMHGLSPTFSASDLVAGAHNFTFSSLLSNPDTFDDPVRRNIGFASVAVLMPTEITAFADTAFHIG</sequence>
<comment type="caution">
    <text evidence="1">The sequence shown here is derived from an EMBL/GenBank/DDBJ whole genome shotgun (WGS) entry which is preliminary data.</text>
</comment>
<keyword evidence="2" id="KW-1185">Reference proteome</keyword>
<reference evidence="1 2" key="1">
    <citation type="submission" date="2017-12" db="EMBL/GenBank/DDBJ databases">
        <title>Comparative genomics of Botrytis spp.</title>
        <authorList>
            <person name="Valero-Jimenez C.A."/>
            <person name="Tapia P."/>
            <person name="Veloso J."/>
            <person name="Silva-Moreno E."/>
            <person name="Staats M."/>
            <person name="Valdes J.H."/>
            <person name="Van Kan J.A.L."/>
        </authorList>
    </citation>
    <scope>NUCLEOTIDE SEQUENCE [LARGE SCALE GENOMIC DNA]</scope>
    <source>
        <strain evidence="1 2">MUCL11595</strain>
    </source>
</reference>
<evidence type="ECO:0000313" key="1">
    <source>
        <dbReference type="EMBL" id="TGO43735.1"/>
    </source>
</evidence>
<name>A0A4Z1H4S8_9HELO</name>
<organism evidence="1 2">
    <name type="scientific">Botryotinia convoluta</name>
    <dbReference type="NCBI Taxonomy" id="54673"/>
    <lineage>
        <taxon>Eukaryota</taxon>
        <taxon>Fungi</taxon>
        <taxon>Dikarya</taxon>
        <taxon>Ascomycota</taxon>
        <taxon>Pezizomycotina</taxon>
        <taxon>Leotiomycetes</taxon>
        <taxon>Helotiales</taxon>
        <taxon>Sclerotiniaceae</taxon>
        <taxon>Botryotinia</taxon>
    </lineage>
</organism>
<protein>
    <submittedName>
        <fullName evidence="1">Uncharacterized protein</fullName>
    </submittedName>
</protein>
<accession>A0A4Z1H4S8</accession>
<dbReference type="EMBL" id="PQXN01000969">
    <property type="protein sequence ID" value="TGO43735.1"/>
    <property type="molecule type" value="Genomic_DNA"/>
</dbReference>
<dbReference type="AlphaFoldDB" id="A0A4Z1H4S8"/>
<gene>
    <name evidence="1" type="ORF">BCON_0971g00030</name>
</gene>
<evidence type="ECO:0000313" key="2">
    <source>
        <dbReference type="Proteomes" id="UP000297527"/>
    </source>
</evidence>
<dbReference type="Proteomes" id="UP000297527">
    <property type="component" value="Unassembled WGS sequence"/>
</dbReference>
<proteinExistence type="predicted"/>